<organism evidence="2 3">
    <name type="scientific">Musa acuminata subsp. malaccensis</name>
    <name type="common">Wild banana</name>
    <name type="synonym">Musa malaccensis</name>
    <dbReference type="NCBI Taxonomy" id="214687"/>
    <lineage>
        <taxon>Eukaryota</taxon>
        <taxon>Viridiplantae</taxon>
        <taxon>Streptophyta</taxon>
        <taxon>Embryophyta</taxon>
        <taxon>Tracheophyta</taxon>
        <taxon>Spermatophyta</taxon>
        <taxon>Magnoliopsida</taxon>
        <taxon>Liliopsida</taxon>
        <taxon>Zingiberales</taxon>
        <taxon>Musaceae</taxon>
        <taxon>Musa</taxon>
    </lineage>
</organism>
<reference evidence="2" key="2">
    <citation type="submission" date="2021-05" db="UniProtKB">
        <authorList>
            <consortium name="EnsemblPlants"/>
        </authorList>
    </citation>
    <scope>IDENTIFICATION</scope>
    <source>
        <strain evidence="2">subsp. malaccensis</strain>
    </source>
</reference>
<keyword evidence="3" id="KW-1185">Reference proteome</keyword>
<accession>A0A804I831</accession>
<dbReference type="AlphaFoldDB" id="A0A804I831"/>
<name>A0A804I831_MUSAM</name>
<evidence type="ECO:0000313" key="3">
    <source>
        <dbReference type="Proteomes" id="UP000012960"/>
    </source>
</evidence>
<evidence type="ECO:0000313" key="1">
    <source>
        <dbReference type="EMBL" id="CAG1849063.1"/>
    </source>
</evidence>
<dbReference type="InParanoid" id="A0A804I831"/>
<dbReference type="OMA" id="HDPSAYI"/>
<dbReference type="Gramene" id="Ma03_t03590.1">
    <property type="protein sequence ID" value="Ma03_p03590.1"/>
    <property type="gene ID" value="Ma03_g03590"/>
</dbReference>
<proteinExistence type="predicted"/>
<gene>
    <name evidence="1" type="ORF">GSMUA_206490.1</name>
</gene>
<evidence type="ECO:0000313" key="2">
    <source>
        <dbReference type="EnsemblPlants" id="Ma03_p03590.1"/>
    </source>
</evidence>
<reference evidence="1" key="1">
    <citation type="submission" date="2021-03" db="EMBL/GenBank/DDBJ databases">
        <authorList>
            <consortium name="Genoscope - CEA"/>
            <person name="William W."/>
        </authorList>
    </citation>
    <scope>NUCLEOTIDE SEQUENCE</scope>
    <source>
        <strain evidence="1">Doubled-haploid Pahang</strain>
    </source>
</reference>
<sequence>MDEQSRVAERTVSLGTYGTTDPAPTSLVRYRIHDPSAYIFIADAGLSLPGVPLSSSL</sequence>
<protein>
    <submittedName>
        <fullName evidence="1">(wild Malaysian banana) hypothetical protein</fullName>
    </submittedName>
</protein>
<dbReference type="EMBL" id="HG996468">
    <property type="protein sequence ID" value="CAG1849063.1"/>
    <property type="molecule type" value="Genomic_DNA"/>
</dbReference>
<dbReference type="EnsemblPlants" id="Ma03_t03590.1">
    <property type="protein sequence ID" value="Ma03_p03590.1"/>
    <property type="gene ID" value="Ma03_g03590"/>
</dbReference>
<dbReference type="Proteomes" id="UP000012960">
    <property type="component" value="Unplaced"/>
</dbReference>